<dbReference type="InterPro" id="IPR015797">
    <property type="entry name" value="NUDIX_hydrolase-like_dom_sf"/>
</dbReference>
<protein>
    <submittedName>
        <fullName evidence="7">NUDIX hydrolase</fullName>
    </submittedName>
</protein>
<dbReference type="Proteomes" id="UP000516421">
    <property type="component" value="Chromosome"/>
</dbReference>
<evidence type="ECO:0000259" key="6">
    <source>
        <dbReference type="PROSITE" id="PS51462"/>
    </source>
</evidence>
<evidence type="ECO:0000313" key="7">
    <source>
        <dbReference type="EMBL" id="QNV40798.1"/>
    </source>
</evidence>
<dbReference type="PROSITE" id="PS00893">
    <property type="entry name" value="NUDIX_BOX"/>
    <property type="match status" value="1"/>
</dbReference>
<proteinExistence type="inferred from homology"/>
<dbReference type="EMBL" id="CP061538">
    <property type="protein sequence ID" value="QNV40798.1"/>
    <property type="molecule type" value="Genomic_DNA"/>
</dbReference>
<sequence>MADTYLSHDELVKFIATLPTRRLAAGALIRDEQNRLLAVEPNYRDGWALPGGTVEAGEAPQQGCFREVQEEVGLDLALGRVLLIFHGLSRGVWGDSTYYIYDGGQIPSDAVITLQEDELLSYRWLEPAAFENHFGESFAARLKACYRALETGETVELSSHDS</sequence>
<organism evidence="7 8">
    <name type="scientific">Rothia amarae</name>
    <dbReference type="NCBI Taxonomy" id="169480"/>
    <lineage>
        <taxon>Bacteria</taxon>
        <taxon>Bacillati</taxon>
        <taxon>Actinomycetota</taxon>
        <taxon>Actinomycetes</taxon>
        <taxon>Micrococcales</taxon>
        <taxon>Micrococcaceae</taxon>
        <taxon>Rothia</taxon>
    </lineage>
</organism>
<name>A0A7H2BMA2_9MICC</name>
<dbReference type="PANTHER" id="PTHR43046">
    <property type="entry name" value="GDP-MANNOSE MANNOSYL HYDROLASE"/>
    <property type="match status" value="1"/>
</dbReference>
<dbReference type="CDD" id="cd18876">
    <property type="entry name" value="NUDIX_Hydrolase"/>
    <property type="match status" value="1"/>
</dbReference>
<keyword evidence="3 5" id="KW-0378">Hydrolase</keyword>
<dbReference type="SUPFAM" id="SSF55811">
    <property type="entry name" value="Nudix"/>
    <property type="match status" value="1"/>
</dbReference>
<comment type="cofactor">
    <cofactor evidence="1">
        <name>Mg(2+)</name>
        <dbReference type="ChEBI" id="CHEBI:18420"/>
    </cofactor>
</comment>
<dbReference type="Pfam" id="PF00293">
    <property type="entry name" value="NUDIX"/>
    <property type="match status" value="1"/>
</dbReference>
<reference evidence="7 8" key="1">
    <citation type="submission" date="2020-09" db="EMBL/GenBank/DDBJ databases">
        <title>Investigation of environmental microbe.</title>
        <authorList>
            <person name="Ou Y."/>
            <person name="Kang Q."/>
        </authorList>
    </citation>
    <scope>NUCLEOTIDE SEQUENCE [LARGE SCALE GENOMIC DNA]</scope>
    <source>
        <strain evidence="7 8">KJZ-9</strain>
    </source>
</reference>
<evidence type="ECO:0000256" key="2">
    <source>
        <dbReference type="ARBA" id="ARBA00005582"/>
    </source>
</evidence>
<feature type="domain" description="Nudix hydrolase" evidence="6">
    <location>
        <begin position="20"/>
        <end position="151"/>
    </location>
</feature>
<dbReference type="KEGG" id="rama:IDM48_05255"/>
<dbReference type="InterPro" id="IPR020084">
    <property type="entry name" value="NUDIX_hydrolase_CS"/>
</dbReference>
<dbReference type="InterPro" id="IPR000086">
    <property type="entry name" value="NUDIX_hydrolase_dom"/>
</dbReference>
<dbReference type="PRINTS" id="PR00502">
    <property type="entry name" value="NUDIXFAMILY"/>
</dbReference>
<dbReference type="AlphaFoldDB" id="A0A7H2BMA2"/>
<dbReference type="PANTHER" id="PTHR43046:SF12">
    <property type="entry name" value="GDP-MANNOSE MANNOSYL HYDROLASE"/>
    <property type="match status" value="1"/>
</dbReference>
<evidence type="ECO:0000256" key="1">
    <source>
        <dbReference type="ARBA" id="ARBA00001946"/>
    </source>
</evidence>
<evidence type="ECO:0000313" key="8">
    <source>
        <dbReference type="Proteomes" id="UP000516421"/>
    </source>
</evidence>
<evidence type="ECO:0000256" key="5">
    <source>
        <dbReference type="RuleBase" id="RU003476"/>
    </source>
</evidence>
<comment type="similarity">
    <text evidence="2 5">Belongs to the Nudix hydrolase family.</text>
</comment>
<accession>A0A7H2BMA2</accession>
<dbReference type="RefSeq" id="WP_151144604.1">
    <property type="nucleotide sequence ID" value="NZ_BAAAHX010000004.1"/>
</dbReference>
<evidence type="ECO:0000256" key="3">
    <source>
        <dbReference type="ARBA" id="ARBA00022801"/>
    </source>
</evidence>
<evidence type="ECO:0000256" key="4">
    <source>
        <dbReference type="ARBA" id="ARBA00022842"/>
    </source>
</evidence>
<dbReference type="Gene3D" id="3.90.79.10">
    <property type="entry name" value="Nucleoside Triphosphate Pyrophosphohydrolase"/>
    <property type="match status" value="1"/>
</dbReference>
<keyword evidence="4" id="KW-0460">Magnesium</keyword>
<gene>
    <name evidence="7" type="ORF">IDM48_05255</name>
</gene>
<dbReference type="InterPro" id="IPR020476">
    <property type="entry name" value="Nudix_hydrolase"/>
</dbReference>
<dbReference type="PROSITE" id="PS51462">
    <property type="entry name" value="NUDIX"/>
    <property type="match status" value="1"/>
</dbReference>
<keyword evidence="8" id="KW-1185">Reference proteome</keyword>
<dbReference type="GO" id="GO:0016787">
    <property type="term" value="F:hydrolase activity"/>
    <property type="evidence" value="ECO:0007669"/>
    <property type="project" value="UniProtKB-KW"/>
</dbReference>